<evidence type="ECO:0000313" key="2">
    <source>
        <dbReference type="EMBL" id="MEQ2236589.1"/>
    </source>
</evidence>
<comment type="caution">
    <text evidence="2">The sequence shown here is derived from an EMBL/GenBank/DDBJ whole genome shotgun (WGS) entry which is preliminary data.</text>
</comment>
<feature type="transmembrane region" description="Helical" evidence="1">
    <location>
        <begin position="22"/>
        <end position="44"/>
    </location>
</feature>
<evidence type="ECO:0000256" key="1">
    <source>
        <dbReference type="SAM" id="Phobius"/>
    </source>
</evidence>
<accession>A0ABV0TUZ1</accession>
<keyword evidence="1" id="KW-0812">Transmembrane</keyword>
<gene>
    <name evidence="2" type="ORF">ILYODFUR_014303</name>
</gene>
<dbReference type="EMBL" id="JAHRIQ010047540">
    <property type="protein sequence ID" value="MEQ2236589.1"/>
    <property type="molecule type" value="Genomic_DNA"/>
</dbReference>
<protein>
    <submittedName>
        <fullName evidence="2">Uncharacterized protein</fullName>
    </submittedName>
</protein>
<reference evidence="2 3" key="1">
    <citation type="submission" date="2021-06" db="EMBL/GenBank/DDBJ databases">
        <authorList>
            <person name="Palmer J.M."/>
        </authorList>
    </citation>
    <scope>NUCLEOTIDE SEQUENCE [LARGE SCALE GENOMIC DNA]</scope>
    <source>
        <strain evidence="3">if_2019</strain>
        <tissue evidence="2">Muscle</tissue>
    </source>
</reference>
<dbReference type="Proteomes" id="UP001482620">
    <property type="component" value="Unassembled WGS sequence"/>
</dbReference>
<name>A0ABV0TUZ1_9TELE</name>
<organism evidence="2 3">
    <name type="scientific">Ilyodon furcidens</name>
    <name type="common">goldbreast splitfin</name>
    <dbReference type="NCBI Taxonomy" id="33524"/>
    <lineage>
        <taxon>Eukaryota</taxon>
        <taxon>Metazoa</taxon>
        <taxon>Chordata</taxon>
        <taxon>Craniata</taxon>
        <taxon>Vertebrata</taxon>
        <taxon>Euteleostomi</taxon>
        <taxon>Actinopterygii</taxon>
        <taxon>Neopterygii</taxon>
        <taxon>Teleostei</taxon>
        <taxon>Neoteleostei</taxon>
        <taxon>Acanthomorphata</taxon>
        <taxon>Ovalentaria</taxon>
        <taxon>Atherinomorphae</taxon>
        <taxon>Cyprinodontiformes</taxon>
        <taxon>Goodeidae</taxon>
        <taxon>Ilyodon</taxon>
    </lineage>
</organism>
<keyword evidence="3" id="KW-1185">Reference proteome</keyword>
<sequence>MCEWRQTEGGGGDAYWIGTPEGYGYCSCFVLMYEALVFSVMLMLLHFFVELAGVASLPLLSSLYGLPYWSGRSESNGGKQLCCLKGLHLNNEYIVNISTH</sequence>
<feature type="transmembrane region" description="Helical" evidence="1">
    <location>
        <begin position="51"/>
        <end position="69"/>
    </location>
</feature>
<proteinExistence type="predicted"/>
<evidence type="ECO:0000313" key="3">
    <source>
        <dbReference type="Proteomes" id="UP001482620"/>
    </source>
</evidence>
<keyword evidence="1" id="KW-1133">Transmembrane helix</keyword>
<keyword evidence="1" id="KW-0472">Membrane</keyword>